<dbReference type="SMART" id="SM00448">
    <property type="entry name" value="REC"/>
    <property type="match status" value="1"/>
</dbReference>
<evidence type="ECO:0000259" key="10">
    <source>
        <dbReference type="PROSITE" id="PS50109"/>
    </source>
</evidence>
<comment type="catalytic activity">
    <reaction evidence="1">
        <text>ATP + protein L-histidine = ADP + protein N-phospho-L-histidine.</text>
        <dbReference type="EC" id="2.7.13.3"/>
    </reaction>
</comment>
<evidence type="ECO:0000256" key="3">
    <source>
        <dbReference type="ARBA" id="ARBA00012438"/>
    </source>
</evidence>
<dbReference type="SUPFAM" id="SSF55874">
    <property type="entry name" value="ATPase domain of HSP90 chaperone/DNA topoisomerase II/histidine kinase"/>
    <property type="match status" value="1"/>
</dbReference>
<comment type="subcellular location">
    <subcellularLocation>
        <location evidence="2">Endoplasmic reticulum membrane</location>
        <topology evidence="2">Multi-pass membrane protein</topology>
    </subcellularLocation>
</comment>
<evidence type="ECO:0000256" key="4">
    <source>
        <dbReference type="ARBA" id="ARBA00022679"/>
    </source>
</evidence>
<dbReference type="GO" id="GO:0009927">
    <property type="term" value="F:histidine phosphotransfer kinase activity"/>
    <property type="evidence" value="ECO:0007669"/>
    <property type="project" value="TreeGrafter"/>
</dbReference>
<protein>
    <recommendedName>
        <fullName evidence="3">histidine kinase</fullName>
        <ecNumber evidence="3">2.7.13.3</ecNumber>
    </recommendedName>
</protein>
<dbReference type="GO" id="GO:0005886">
    <property type="term" value="C:plasma membrane"/>
    <property type="evidence" value="ECO:0007669"/>
    <property type="project" value="TreeGrafter"/>
</dbReference>
<evidence type="ECO:0000256" key="8">
    <source>
        <dbReference type="SAM" id="Coils"/>
    </source>
</evidence>
<evidence type="ECO:0000256" key="2">
    <source>
        <dbReference type="ARBA" id="ARBA00004477"/>
    </source>
</evidence>
<evidence type="ECO:0000313" key="12">
    <source>
        <dbReference type="EMBL" id="KAG2400374.1"/>
    </source>
</evidence>
<organism evidence="12 13">
    <name type="scientific">Phaseolus angularis</name>
    <name type="common">Azuki bean</name>
    <name type="synonym">Vigna angularis</name>
    <dbReference type="NCBI Taxonomy" id="3914"/>
    <lineage>
        <taxon>Eukaryota</taxon>
        <taxon>Viridiplantae</taxon>
        <taxon>Streptophyta</taxon>
        <taxon>Embryophyta</taxon>
        <taxon>Tracheophyta</taxon>
        <taxon>Spermatophyta</taxon>
        <taxon>Magnoliopsida</taxon>
        <taxon>eudicotyledons</taxon>
        <taxon>Gunneridae</taxon>
        <taxon>Pentapetalae</taxon>
        <taxon>rosids</taxon>
        <taxon>fabids</taxon>
        <taxon>Fabales</taxon>
        <taxon>Fabaceae</taxon>
        <taxon>Papilionoideae</taxon>
        <taxon>50 kb inversion clade</taxon>
        <taxon>NPAAA clade</taxon>
        <taxon>indigoferoid/millettioid clade</taxon>
        <taxon>Phaseoleae</taxon>
        <taxon>Vigna</taxon>
    </lineage>
</organism>
<feature type="coiled-coil region" evidence="8">
    <location>
        <begin position="92"/>
        <end position="119"/>
    </location>
</feature>
<dbReference type="Gene3D" id="3.40.50.2300">
    <property type="match status" value="1"/>
</dbReference>
<keyword evidence="6" id="KW-0256">Endoplasmic reticulum</keyword>
<evidence type="ECO:0000256" key="5">
    <source>
        <dbReference type="ARBA" id="ARBA00022777"/>
    </source>
</evidence>
<feature type="compositionally biased region" description="Low complexity" evidence="9">
    <location>
        <begin position="624"/>
        <end position="644"/>
    </location>
</feature>
<dbReference type="PROSITE" id="PS50109">
    <property type="entry name" value="HIS_KIN"/>
    <property type="match status" value="1"/>
</dbReference>
<dbReference type="SMART" id="SM00387">
    <property type="entry name" value="HATPase_c"/>
    <property type="match status" value="1"/>
</dbReference>
<proteinExistence type="predicted"/>
<dbReference type="Pfam" id="PF00072">
    <property type="entry name" value="Response_reg"/>
    <property type="match status" value="1"/>
</dbReference>
<dbReference type="PANTHER" id="PTHR43047:SF68">
    <property type="entry name" value="HISTIDINE KINASE 5"/>
    <property type="match status" value="1"/>
</dbReference>
<feature type="compositionally biased region" description="Basic and acidic residues" evidence="9">
    <location>
        <begin position="645"/>
        <end position="658"/>
    </location>
</feature>
<keyword evidence="5 12" id="KW-0418">Kinase</keyword>
<evidence type="ECO:0000313" key="13">
    <source>
        <dbReference type="Proteomes" id="UP000743370"/>
    </source>
</evidence>
<dbReference type="SUPFAM" id="SSF52172">
    <property type="entry name" value="CheY-like"/>
    <property type="match status" value="1"/>
</dbReference>
<dbReference type="Gene3D" id="3.30.565.10">
    <property type="entry name" value="Histidine kinase-like ATPase, C-terminal domain"/>
    <property type="match status" value="1"/>
</dbReference>
<evidence type="ECO:0000256" key="7">
    <source>
        <dbReference type="PROSITE-ProRule" id="PRU00169"/>
    </source>
</evidence>
<dbReference type="InterPro" id="IPR005467">
    <property type="entry name" value="His_kinase_dom"/>
</dbReference>
<feature type="region of interest" description="Disordered" evidence="9">
    <location>
        <begin position="623"/>
        <end position="658"/>
    </location>
</feature>
<dbReference type="PROSITE" id="PS50110">
    <property type="entry name" value="RESPONSE_REGULATORY"/>
    <property type="match status" value="1"/>
</dbReference>
<reference evidence="12 13" key="1">
    <citation type="submission" date="2020-05" db="EMBL/GenBank/DDBJ databases">
        <title>Vigna angularis (adzuki bean) Var. LongXiaoDou No. 4 denovo assembly.</title>
        <authorList>
            <person name="Xiang H."/>
        </authorList>
    </citation>
    <scope>NUCLEOTIDE SEQUENCE [LARGE SCALE GENOMIC DNA]</scope>
    <source>
        <tissue evidence="12">Leaf</tissue>
    </source>
</reference>
<accession>A0A8T0KL13</accession>
<evidence type="ECO:0000256" key="9">
    <source>
        <dbReference type="SAM" id="MobiDB-lite"/>
    </source>
</evidence>
<dbReference type="Pfam" id="PF02518">
    <property type="entry name" value="HATPase_c"/>
    <property type="match status" value="1"/>
</dbReference>
<dbReference type="AlphaFoldDB" id="A0A8T0KL13"/>
<dbReference type="EC" id="2.7.13.3" evidence="3"/>
<keyword evidence="8" id="KW-0175">Coiled coil</keyword>
<dbReference type="EMBL" id="JABFOF010000004">
    <property type="protein sequence ID" value="KAG2400374.1"/>
    <property type="molecule type" value="Genomic_DNA"/>
</dbReference>
<dbReference type="InterPro" id="IPR004358">
    <property type="entry name" value="Sig_transdc_His_kin-like_C"/>
</dbReference>
<name>A0A8T0KL13_PHAAN</name>
<keyword evidence="7" id="KW-0597">Phosphoprotein</keyword>
<dbReference type="Proteomes" id="UP000743370">
    <property type="component" value="Unassembled WGS sequence"/>
</dbReference>
<gene>
    <name evidence="12" type="ORF">HKW66_Vig0097720</name>
</gene>
<dbReference type="GO" id="GO:0005789">
    <property type="term" value="C:endoplasmic reticulum membrane"/>
    <property type="evidence" value="ECO:0007669"/>
    <property type="project" value="UniProtKB-SubCell"/>
</dbReference>
<dbReference type="CDD" id="cd16922">
    <property type="entry name" value="HATPase_EvgS-ArcB-TorS-like"/>
    <property type="match status" value="1"/>
</dbReference>
<feature type="domain" description="Response regulatory" evidence="11">
    <location>
        <begin position="726"/>
        <end position="842"/>
    </location>
</feature>
<keyword evidence="4" id="KW-0808">Transferase</keyword>
<feature type="domain" description="Histidine kinase" evidence="10">
    <location>
        <begin position="464"/>
        <end position="535"/>
    </location>
</feature>
<feature type="modified residue" description="4-aspartylphosphate" evidence="7">
    <location>
        <position position="775"/>
    </location>
</feature>
<dbReference type="PRINTS" id="PR00344">
    <property type="entry name" value="BCTRLSENSOR"/>
</dbReference>
<dbReference type="GO" id="GO:0000155">
    <property type="term" value="F:phosphorelay sensor kinase activity"/>
    <property type="evidence" value="ECO:0007669"/>
    <property type="project" value="TreeGrafter"/>
</dbReference>
<dbReference type="InterPro" id="IPR001789">
    <property type="entry name" value="Sig_transdc_resp-reg_receiver"/>
</dbReference>
<evidence type="ECO:0000256" key="6">
    <source>
        <dbReference type="ARBA" id="ARBA00022824"/>
    </source>
</evidence>
<dbReference type="InterPro" id="IPR011006">
    <property type="entry name" value="CheY-like_superfamily"/>
</dbReference>
<dbReference type="PANTHER" id="PTHR43047">
    <property type="entry name" value="TWO-COMPONENT HISTIDINE PROTEIN KINASE"/>
    <property type="match status" value="1"/>
</dbReference>
<evidence type="ECO:0000259" key="11">
    <source>
        <dbReference type="PROSITE" id="PS50110"/>
    </source>
</evidence>
<evidence type="ECO:0000256" key="1">
    <source>
        <dbReference type="ARBA" id="ARBA00000085"/>
    </source>
</evidence>
<dbReference type="InterPro" id="IPR036890">
    <property type="entry name" value="HATPase_C_sf"/>
</dbReference>
<sequence length="842" mass="94241">MVSEMENDCIEDMDIEALHSMWPEDIGTDVGKQFNIEKPGRDQDMLEEVTIIEEPTIVDFKRLMELTNFTEKGSSQLAYLMKHWEYKQANVVRLLREELDNLSKQRQDVELRKLEILEEHRFVEERYGGDKRPVSILDDVYDGIWHDVPCRKSDAVLQNKKNEIDAEYDTVMYWKQRALQLEKQLEASIQRERILEEKLLESIANIERQSSPVEELSQILKRADNFLHFILQNAPVVIGHQDIIGKTDVEIFTGAEPVFSKAGETIGINYMGMDITDQNIMFLKIMQVRKRERMAKIREEIAVQKAKETELNKTIHITGVMKLEATKFRPREVVKHVLQTAAVSLQKVLTLEGHVTDDVPIELIFCSNAVKFTHEGKIGINLYVVPEPSFAKAECIEKMTSEHSAISAPQSGSDRKPLGDDCPSQNHAFNDECRSPVKSECSMNGDTEEQPFSAGTTVWIRCDVYDTGIGIPEDAIPTLFKRYMQVSADHSRKYGGTGLGLAICKQLVELMGGRLTVSSKEHYGSTFTFILPYKVSIACDNSDDQDELSDVENNDAASDDTIESFFQFQPRTLGSLFSSNGCSKTQMLLPNKIGYRSSHKLGGFSDSLYPILSNDIMSKETCSVDDSSSVVDGPEMSESASSSDHSSESKNRSLVSRDKLQQDKAHTWSLNGYADSSEATVASGEMAAATKSCESQQTCQGQGKTNTTIQSSNGTLGVTKSSSWPKILLVEDTKINIVVTQTMMKQLGHSIDVVNNGVEAVRAVQRCTYNLILMDVCMPVMNGLEATKLIRSFEETGNWDAARNAGIEQSLRDSDYECSEPCRKRIPIVAVSNESVCDAKES</sequence>
<dbReference type="InterPro" id="IPR003594">
    <property type="entry name" value="HATPase_dom"/>
</dbReference>
<comment type="caution">
    <text evidence="12">The sequence shown here is derived from an EMBL/GenBank/DDBJ whole genome shotgun (WGS) entry which is preliminary data.</text>
</comment>
<dbReference type="CDD" id="cd17546">
    <property type="entry name" value="REC_hyHK_CKI1_RcsC-like"/>
    <property type="match status" value="1"/>
</dbReference>